<keyword evidence="2" id="KW-0472">Membrane</keyword>
<evidence type="ECO:0000313" key="4">
    <source>
        <dbReference type="EMBL" id="RTR34214.1"/>
    </source>
</evidence>
<dbReference type="OrthoDB" id="9780149at2"/>
<dbReference type="InterPro" id="IPR049945">
    <property type="entry name" value="AAA_22"/>
</dbReference>
<feature type="region of interest" description="Disordered" evidence="1">
    <location>
        <begin position="323"/>
        <end position="394"/>
    </location>
</feature>
<dbReference type="Proteomes" id="UP000282060">
    <property type="component" value="Unassembled WGS sequence"/>
</dbReference>
<evidence type="ECO:0000313" key="5">
    <source>
        <dbReference type="Proteomes" id="UP000282060"/>
    </source>
</evidence>
<dbReference type="GO" id="GO:0016887">
    <property type="term" value="F:ATP hydrolysis activity"/>
    <property type="evidence" value="ECO:0007669"/>
    <property type="project" value="InterPro"/>
</dbReference>
<feature type="transmembrane region" description="Helical" evidence="2">
    <location>
        <begin position="278"/>
        <end position="302"/>
    </location>
</feature>
<keyword evidence="2" id="KW-1133">Transmembrane helix</keyword>
<comment type="caution">
    <text evidence="4">The sequence shown here is derived from an EMBL/GenBank/DDBJ whole genome shotgun (WGS) entry which is preliminary data.</text>
</comment>
<sequence>MFQAFYRLNDNPFSNNVSSKNLFLSEHHREALTCLNYGLNETGGFVLLTGVEGAGKTSVVNAFLNKVSTTHDAALITNPSITELELLATICNKLNIPYRDASSVKCFTDLICQFLLNNDAQGRSTLLIIDEAQHLSTSVLEQLRLLTNLETDTKKLLQLILVGRPELIQMLKQDDLRQVSQRITARYHIPSLSQSETCAYIEHHLRVAGHHDPLFAPAALKAVHRYSGGRPSLINQLCEQALMIGHAQSKTTIDSNIISTAVSQTPAIKIKPRDDRSLFITLTAMAASTIAVLLTLTLTLTYSVPNKPTDRVEKKVMTQTAVMAKQNPPQPLALDRDVHSERKQQDSIAAHNSLTPQALSDKAPGSVEDNNGDTINGGDGLSELEETPFTEPETEHALIELSPEIGAGAKALSNIDSNQSNVPLVQDEQNWYVLQIYAGRTRPDDLSRFRCENINLLIRHHNETYYLTSQHLSLKQAKQTKQLMTDRCQIDTWIKPLPKSWQALVASQN</sequence>
<evidence type="ECO:0000259" key="3">
    <source>
        <dbReference type="SMART" id="SM00382"/>
    </source>
</evidence>
<dbReference type="InterPro" id="IPR003593">
    <property type="entry name" value="AAA+_ATPase"/>
</dbReference>
<dbReference type="AlphaFoldDB" id="A0A3S0RQW1"/>
<proteinExistence type="predicted"/>
<dbReference type="EMBL" id="RXNV01000001">
    <property type="protein sequence ID" value="RTR34214.1"/>
    <property type="molecule type" value="Genomic_DNA"/>
</dbReference>
<dbReference type="InterPro" id="IPR027417">
    <property type="entry name" value="P-loop_NTPase"/>
</dbReference>
<reference evidence="4 5" key="1">
    <citation type="submission" date="2018-12" db="EMBL/GenBank/DDBJ databases">
        <authorList>
            <person name="Yu L."/>
        </authorList>
    </citation>
    <scope>NUCLEOTIDE SEQUENCE [LARGE SCALE GENOMIC DNA]</scope>
    <source>
        <strain evidence="4 5">HAW-EB5</strain>
    </source>
</reference>
<keyword evidence="5" id="KW-1185">Reference proteome</keyword>
<name>A0A3S0RQW1_9GAMM</name>
<evidence type="ECO:0000256" key="1">
    <source>
        <dbReference type="SAM" id="MobiDB-lite"/>
    </source>
</evidence>
<dbReference type="SMART" id="SM00382">
    <property type="entry name" value="AAA"/>
    <property type="match status" value="1"/>
</dbReference>
<accession>A0A3S0RQW1</accession>
<dbReference type="InterPro" id="IPR052026">
    <property type="entry name" value="ExeA_AAA_ATPase_DNA-bind"/>
</dbReference>
<keyword evidence="2" id="KW-0812">Transmembrane</keyword>
<dbReference type="SUPFAM" id="SSF52540">
    <property type="entry name" value="P-loop containing nucleoside triphosphate hydrolases"/>
    <property type="match status" value="1"/>
</dbReference>
<gene>
    <name evidence="4" type="ORF">EKG39_00610</name>
</gene>
<dbReference type="Gene3D" id="3.40.50.300">
    <property type="entry name" value="P-loop containing nucleotide triphosphate hydrolases"/>
    <property type="match status" value="1"/>
</dbReference>
<feature type="domain" description="AAA+ ATPase" evidence="3">
    <location>
        <begin position="42"/>
        <end position="175"/>
    </location>
</feature>
<evidence type="ECO:0000256" key="2">
    <source>
        <dbReference type="SAM" id="Phobius"/>
    </source>
</evidence>
<dbReference type="PANTHER" id="PTHR35894">
    <property type="entry name" value="GENERAL SECRETION PATHWAY PROTEIN A-RELATED"/>
    <property type="match status" value="1"/>
</dbReference>
<protein>
    <submittedName>
        <fullName evidence="4">DUF2075 domain-containing protein</fullName>
    </submittedName>
</protein>
<dbReference type="PANTHER" id="PTHR35894:SF1">
    <property type="entry name" value="PHOSPHORIBULOKINASE _ URIDINE KINASE FAMILY"/>
    <property type="match status" value="1"/>
</dbReference>
<feature type="compositionally biased region" description="Polar residues" evidence="1">
    <location>
        <begin position="346"/>
        <end position="358"/>
    </location>
</feature>
<organism evidence="4 5">
    <name type="scientific">Shewanella atlantica</name>
    <dbReference type="NCBI Taxonomy" id="271099"/>
    <lineage>
        <taxon>Bacteria</taxon>
        <taxon>Pseudomonadati</taxon>
        <taxon>Pseudomonadota</taxon>
        <taxon>Gammaproteobacteria</taxon>
        <taxon>Alteromonadales</taxon>
        <taxon>Shewanellaceae</taxon>
        <taxon>Shewanella</taxon>
    </lineage>
</organism>
<dbReference type="RefSeq" id="WP_126503245.1">
    <property type="nucleotide sequence ID" value="NZ_RXNV01000001.1"/>
</dbReference>
<feature type="compositionally biased region" description="Basic and acidic residues" evidence="1">
    <location>
        <begin position="334"/>
        <end position="345"/>
    </location>
</feature>
<dbReference type="Pfam" id="PF13401">
    <property type="entry name" value="AAA_22"/>
    <property type="match status" value="1"/>
</dbReference>